<evidence type="ECO:0000313" key="3">
    <source>
        <dbReference type="Proteomes" id="UP000243459"/>
    </source>
</evidence>
<sequence>MKGTEVPESRKESDGDETDEEEHTNEVGDQIGDDDEVYKNRIYRYLDFFDSLSGIKNEECLVAYKLPANYKDFVRLEIVHQRTERPQEPQYNLFSPSFLGTPLVTCLSKEPKTGADIHAAVCTLLSTLLRGKTLMKYAKVSKENGYLSSLDGVVPGAPCLSIGWATGKT</sequence>
<evidence type="ECO:0000256" key="1">
    <source>
        <dbReference type="SAM" id="MobiDB-lite"/>
    </source>
</evidence>
<feature type="region of interest" description="Disordered" evidence="1">
    <location>
        <begin position="1"/>
        <end position="32"/>
    </location>
</feature>
<dbReference type="Proteomes" id="UP000243459">
    <property type="component" value="Chromosome 10"/>
</dbReference>
<organism evidence="2 3">
    <name type="scientific">Asparagus officinalis</name>
    <name type="common">Garden asparagus</name>
    <dbReference type="NCBI Taxonomy" id="4686"/>
    <lineage>
        <taxon>Eukaryota</taxon>
        <taxon>Viridiplantae</taxon>
        <taxon>Streptophyta</taxon>
        <taxon>Embryophyta</taxon>
        <taxon>Tracheophyta</taxon>
        <taxon>Spermatophyta</taxon>
        <taxon>Magnoliopsida</taxon>
        <taxon>Liliopsida</taxon>
        <taxon>Asparagales</taxon>
        <taxon>Asparagaceae</taxon>
        <taxon>Asparagoideae</taxon>
        <taxon>Asparagus</taxon>
    </lineage>
</organism>
<proteinExistence type="predicted"/>
<name>A0A5P1E302_ASPOF</name>
<protein>
    <submittedName>
        <fullName evidence="2">Uncharacterized protein</fullName>
    </submittedName>
</protein>
<dbReference type="EMBL" id="CM007390">
    <property type="protein sequence ID" value="ONK55825.1"/>
    <property type="molecule type" value="Genomic_DNA"/>
</dbReference>
<feature type="compositionally biased region" description="Acidic residues" evidence="1">
    <location>
        <begin position="14"/>
        <end position="23"/>
    </location>
</feature>
<reference evidence="3" key="1">
    <citation type="journal article" date="2017" name="Nat. Commun.">
        <title>The asparagus genome sheds light on the origin and evolution of a young Y chromosome.</title>
        <authorList>
            <person name="Harkess A."/>
            <person name="Zhou J."/>
            <person name="Xu C."/>
            <person name="Bowers J.E."/>
            <person name="Van der Hulst R."/>
            <person name="Ayyampalayam S."/>
            <person name="Mercati F."/>
            <person name="Riccardi P."/>
            <person name="McKain M.R."/>
            <person name="Kakrana A."/>
            <person name="Tang H."/>
            <person name="Ray J."/>
            <person name="Groenendijk J."/>
            <person name="Arikit S."/>
            <person name="Mathioni S.M."/>
            <person name="Nakano M."/>
            <person name="Shan H."/>
            <person name="Telgmann-Rauber A."/>
            <person name="Kanno A."/>
            <person name="Yue Z."/>
            <person name="Chen H."/>
            <person name="Li W."/>
            <person name="Chen Y."/>
            <person name="Xu X."/>
            <person name="Zhang Y."/>
            <person name="Luo S."/>
            <person name="Chen H."/>
            <person name="Gao J."/>
            <person name="Mao Z."/>
            <person name="Pires J.C."/>
            <person name="Luo M."/>
            <person name="Kudrna D."/>
            <person name="Wing R.A."/>
            <person name="Meyers B.C."/>
            <person name="Yi K."/>
            <person name="Kong H."/>
            <person name="Lavrijsen P."/>
            <person name="Sunseri F."/>
            <person name="Falavigna A."/>
            <person name="Ye Y."/>
            <person name="Leebens-Mack J.H."/>
            <person name="Chen G."/>
        </authorList>
    </citation>
    <scope>NUCLEOTIDE SEQUENCE [LARGE SCALE GENOMIC DNA]</scope>
    <source>
        <strain evidence="3">cv. DH0086</strain>
    </source>
</reference>
<keyword evidence="3" id="KW-1185">Reference proteome</keyword>
<dbReference type="Gramene" id="ONK55825">
    <property type="protein sequence ID" value="ONK55825"/>
    <property type="gene ID" value="A4U43_C10F1360"/>
</dbReference>
<evidence type="ECO:0000313" key="2">
    <source>
        <dbReference type="EMBL" id="ONK55825.1"/>
    </source>
</evidence>
<gene>
    <name evidence="2" type="ORF">A4U43_C10F1360</name>
</gene>
<accession>A0A5P1E302</accession>
<dbReference type="AlphaFoldDB" id="A0A5P1E302"/>
<feature type="compositionally biased region" description="Basic and acidic residues" evidence="1">
    <location>
        <begin position="1"/>
        <end position="13"/>
    </location>
</feature>